<feature type="region of interest" description="Disordered" evidence="1">
    <location>
        <begin position="145"/>
        <end position="169"/>
    </location>
</feature>
<protein>
    <submittedName>
        <fullName evidence="2">Uncharacterized protein</fullName>
    </submittedName>
</protein>
<feature type="compositionally biased region" description="Low complexity" evidence="1">
    <location>
        <begin position="146"/>
        <end position="160"/>
    </location>
</feature>
<dbReference type="PANTHER" id="PTHR38133:SF1">
    <property type="entry name" value="SLR1429 PROTEIN"/>
    <property type="match status" value="1"/>
</dbReference>
<accession>A0A375GJP0</accession>
<evidence type="ECO:0000313" key="3">
    <source>
        <dbReference type="EMBL" id="SOY77871.1"/>
    </source>
</evidence>
<gene>
    <name evidence="3" type="ORF">CBM2586_P30003</name>
    <name evidence="2" type="ORF">CBM2589_P30003</name>
</gene>
<proteinExistence type="predicted"/>
<dbReference type="AlphaFoldDB" id="A0A375GJP0"/>
<reference evidence="2 4" key="1">
    <citation type="submission" date="2018-01" db="EMBL/GenBank/DDBJ databases">
        <authorList>
            <person name="Clerissi C."/>
        </authorList>
    </citation>
    <scope>NUCLEOTIDE SEQUENCE</scope>
    <source>
        <strain evidence="3">Cupriavidus taiwanensis LMG 19430</strain>
        <strain evidence="2">Cupriavidus taiwanensis STM 3521</strain>
        <plasmid evidence="4">cbm2586_p</plasmid>
    </source>
</reference>
<name>A0A375GJP0_9BURK</name>
<comment type="caution">
    <text evidence="2">The sequence shown here is derived from an EMBL/GenBank/DDBJ whole genome shotgun (WGS) entry which is preliminary data.</text>
</comment>
<organism evidence="2">
    <name type="scientific">Cupriavidus taiwanensis</name>
    <dbReference type="NCBI Taxonomy" id="164546"/>
    <lineage>
        <taxon>Bacteria</taxon>
        <taxon>Pseudomonadati</taxon>
        <taxon>Pseudomonadota</taxon>
        <taxon>Betaproteobacteria</taxon>
        <taxon>Burkholderiales</taxon>
        <taxon>Burkholderiaceae</taxon>
        <taxon>Cupriavidus</taxon>
    </lineage>
</organism>
<dbReference type="PANTHER" id="PTHR38133">
    <property type="entry name" value="SLR1429 PROTEIN"/>
    <property type="match status" value="1"/>
</dbReference>
<evidence type="ECO:0000313" key="4">
    <source>
        <dbReference type="Proteomes" id="UP000257016"/>
    </source>
</evidence>
<evidence type="ECO:0000313" key="2">
    <source>
        <dbReference type="EMBL" id="SOY76270.1"/>
    </source>
</evidence>
<dbReference type="EMBL" id="OFSN01000050">
    <property type="protein sequence ID" value="SOY77871.1"/>
    <property type="molecule type" value="Genomic_DNA"/>
</dbReference>
<dbReference type="Proteomes" id="UP000257016">
    <property type="component" value="Unassembled WGS sequence"/>
</dbReference>
<evidence type="ECO:0000256" key="1">
    <source>
        <dbReference type="SAM" id="MobiDB-lite"/>
    </source>
</evidence>
<dbReference type="Proteomes" id="UP000256297">
    <property type="component" value="Plasmid CBM2589_p"/>
</dbReference>
<sequence>MLVAAPSAYLSCSIVHPVDLVATRTKFGNTWWGERWLNALQHIDHENRLPRGRAYVRNGAVTSMEVSGSSVTARVQGSRVEPYKVKIDIPPFQRADRDSLFKAIAGNPALIGRLLNRETGPGGTRAQPKGRHQCLPNRVARSSDDLLVPGLGGPLQTPGGRYLRPERRD</sequence>
<geneLocation type="plasmid" evidence="4">
    <name>cbm2586_p</name>
</geneLocation>
<dbReference type="EMBL" id="OFSP01000062">
    <property type="protein sequence ID" value="SOY76270.1"/>
    <property type="molecule type" value="Genomic_DNA"/>
</dbReference>